<sequence>MLIHEDYKHFRVTPNNKLQYFPTNTIRTQNTPEKFNKYEQGYFHYFKGIVDEFVSIFTMHGLDRIFKRNLNKYKRITWIVGFSVCLMVFIYVSSQVAYKYHTKPLVTVVSKTHWPVFQIPFPEVTICNKNRFNWQRYEQAKEMFLKPEHLKSPEYQDIFMEVVNAYDTLIFGKFYKFENLTKVPPSMLKELNYINFSLVSEFMAWKCHEIFSDCEWIDDDYDCCEIFFSRNSQMGTCLAFNTIESPEGMEKQKSDSFWPWRTKGQGDENGLILKVHLREHDHSPMRKNKKGILVMLAEPYVWFNYPIEVNTHTRTSVSITAILHNFDNYTRIFSPTVRQCLFEDELNSKYYKSLQGHRYMFENCQAECQQEYLVKFCNCTFGLFYPEGRYRPCKLVDYPCLFYHNDKLQYFEQIGESKYVAEYFPDVMKCTCYYNCKSLTYITKVTTAYMSNMEIEFNNSYIDLSLFYQQEFIVVFLTTVLYTWTDLMASFGGLAGLCIGCSLISLVEFAYFFIVDIPRKSVLYYKMKKRLRLHRKSYNIKAEIVESIMRDSNN</sequence>
<dbReference type="Proteomes" id="UP000037069">
    <property type="component" value="Unassembled WGS sequence"/>
</dbReference>
<keyword evidence="10 12" id="KW-0739">Sodium transport</keyword>
<dbReference type="PANTHER" id="PTHR11690">
    <property type="entry name" value="AMILORIDE-SENSITIVE SODIUM CHANNEL-RELATED"/>
    <property type="match status" value="1"/>
</dbReference>
<dbReference type="PANTHER" id="PTHR11690:SF288">
    <property type="entry name" value="AMILORIDE-SENSITIVE NA+ CHANNEL-RELATED"/>
    <property type="match status" value="1"/>
</dbReference>
<accession>A0A0L0BRT2</accession>
<protein>
    <submittedName>
        <fullName evidence="14">Pickpocket protein 19</fullName>
    </submittedName>
</protein>
<dbReference type="EMBL" id="JRES01001455">
    <property type="protein sequence ID" value="KNC22736.1"/>
    <property type="molecule type" value="Genomic_DNA"/>
</dbReference>
<evidence type="ECO:0000256" key="3">
    <source>
        <dbReference type="ARBA" id="ARBA00022448"/>
    </source>
</evidence>
<keyword evidence="5 12" id="KW-0812">Transmembrane</keyword>
<dbReference type="AlphaFoldDB" id="A0A0L0BRT2"/>
<evidence type="ECO:0000256" key="5">
    <source>
        <dbReference type="ARBA" id="ARBA00022692"/>
    </source>
</evidence>
<dbReference type="InterPro" id="IPR020903">
    <property type="entry name" value="ENaC_CS"/>
</dbReference>
<evidence type="ECO:0000256" key="8">
    <source>
        <dbReference type="ARBA" id="ARBA00023065"/>
    </source>
</evidence>
<dbReference type="GO" id="GO:0005886">
    <property type="term" value="C:plasma membrane"/>
    <property type="evidence" value="ECO:0007669"/>
    <property type="project" value="TreeGrafter"/>
</dbReference>
<evidence type="ECO:0000256" key="2">
    <source>
        <dbReference type="ARBA" id="ARBA00007193"/>
    </source>
</evidence>
<keyword evidence="8 12" id="KW-0406">Ion transport</keyword>
<dbReference type="Gene3D" id="1.10.287.770">
    <property type="entry name" value="YojJ-like"/>
    <property type="match status" value="1"/>
</dbReference>
<comment type="caution">
    <text evidence="14">The sequence shown here is derived from an EMBL/GenBank/DDBJ whole genome shotgun (WGS) entry which is preliminary data.</text>
</comment>
<dbReference type="OrthoDB" id="5874059at2759"/>
<evidence type="ECO:0000313" key="14">
    <source>
        <dbReference type="EMBL" id="KNC22736.1"/>
    </source>
</evidence>
<keyword evidence="4 12" id="KW-0894">Sodium channel</keyword>
<evidence type="ECO:0000256" key="6">
    <source>
        <dbReference type="ARBA" id="ARBA00022989"/>
    </source>
</evidence>
<keyword evidence="3 12" id="KW-0813">Transport</keyword>
<evidence type="ECO:0000256" key="1">
    <source>
        <dbReference type="ARBA" id="ARBA00004141"/>
    </source>
</evidence>
<evidence type="ECO:0000256" key="9">
    <source>
        <dbReference type="ARBA" id="ARBA00023136"/>
    </source>
</evidence>
<keyword evidence="9 13" id="KW-0472">Membrane</keyword>
<evidence type="ECO:0000256" key="4">
    <source>
        <dbReference type="ARBA" id="ARBA00022461"/>
    </source>
</evidence>
<name>A0A0L0BRT2_LUCCU</name>
<evidence type="ECO:0000256" key="10">
    <source>
        <dbReference type="ARBA" id="ARBA00023201"/>
    </source>
</evidence>
<dbReference type="InterPro" id="IPR001873">
    <property type="entry name" value="ENaC"/>
</dbReference>
<evidence type="ECO:0000313" key="15">
    <source>
        <dbReference type="Proteomes" id="UP000037069"/>
    </source>
</evidence>
<keyword evidence="6 13" id="KW-1133">Transmembrane helix</keyword>
<dbReference type="OMA" id="LRYCNCT"/>
<dbReference type="GO" id="GO:0015280">
    <property type="term" value="F:ligand-gated sodium channel activity"/>
    <property type="evidence" value="ECO:0007669"/>
    <property type="project" value="TreeGrafter"/>
</dbReference>
<comment type="similarity">
    <text evidence="2 12">Belongs to the amiloride-sensitive sodium channel (TC 1.A.6) family.</text>
</comment>
<keyword evidence="7" id="KW-0915">Sodium</keyword>
<feature type="transmembrane region" description="Helical" evidence="13">
    <location>
        <begin position="76"/>
        <end position="94"/>
    </location>
</feature>
<evidence type="ECO:0000256" key="13">
    <source>
        <dbReference type="SAM" id="Phobius"/>
    </source>
</evidence>
<evidence type="ECO:0000256" key="12">
    <source>
        <dbReference type="RuleBase" id="RU000679"/>
    </source>
</evidence>
<feature type="transmembrane region" description="Helical" evidence="13">
    <location>
        <begin position="491"/>
        <end position="514"/>
    </location>
</feature>
<keyword evidence="11 12" id="KW-0407">Ion channel</keyword>
<organism evidence="14 15">
    <name type="scientific">Lucilia cuprina</name>
    <name type="common">Green bottle fly</name>
    <name type="synonym">Australian sheep blowfly</name>
    <dbReference type="NCBI Taxonomy" id="7375"/>
    <lineage>
        <taxon>Eukaryota</taxon>
        <taxon>Metazoa</taxon>
        <taxon>Ecdysozoa</taxon>
        <taxon>Arthropoda</taxon>
        <taxon>Hexapoda</taxon>
        <taxon>Insecta</taxon>
        <taxon>Pterygota</taxon>
        <taxon>Neoptera</taxon>
        <taxon>Endopterygota</taxon>
        <taxon>Diptera</taxon>
        <taxon>Brachycera</taxon>
        <taxon>Muscomorpha</taxon>
        <taxon>Oestroidea</taxon>
        <taxon>Calliphoridae</taxon>
        <taxon>Luciliinae</taxon>
        <taxon>Lucilia</taxon>
    </lineage>
</organism>
<proteinExistence type="inferred from homology"/>
<dbReference type="Pfam" id="PF00858">
    <property type="entry name" value="ASC"/>
    <property type="match status" value="1"/>
</dbReference>
<keyword evidence="15" id="KW-1185">Reference proteome</keyword>
<dbReference type="PROSITE" id="PS01206">
    <property type="entry name" value="ASC"/>
    <property type="match status" value="1"/>
</dbReference>
<evidence type="ECO:0000256" key="7">
    <source>
        <dbReference type="ARBA" id="ARBA00023053"/>
    </source>
</evidence>
<reference evidence="14 15" key="1">
    <citation type="journal article" date="2015" name="Nat. Commun.">
        <title>Lucilia cuprina genome unlocks parasitic fly biology to underpin future interventions.</title>
        <authorList>
            <person name="Anstead C.A."/>
            <person name="Korhonen P.K."/>
            <person name="Young N.D."/>
            <person name="Hall R.S."/>
            <person name="Jex A.R."/>
            <person name="Murali S.C."/>
            <person name="Hughes D.S."/>
            <person name="Lee S.F."/>
            <person name="Perry T."/>
            <person name="Stroehlein A.J."/>
            <person name="Ansell B.R."/>
            <person name="Breugelmans B."/>
            <person name="Hofmann A."/>
            <person name="Qu J."/>
            <person name="Dugan S."/>
            <person name="Lee S.L."/>
            <person name="Chao H."/>
            <person name="Dinh H."/>
            <person name="Han Y."/>
            <person name="Doddapaneni H.V."/>
            <person name="Worley K.C."/>
            <person name="Muzny D.M."/>
            <person name="Ioannidis P."/>
            <person name="Waterhouse R.M."/>
            <person name="Zdobnov E.M."/>
            <person name="James P.J."/>
            <person name="Bagnall N.H."/>
            <person name="Kotze A.C."/>
            <person name="Gibbs R.A."/>
            <person name="Richards S."/>
            <person name="Batterham P."/>
            <person name="Gasser R.B."/>
        </authorList>
    </citation>
    <scope>NUCLEOTIDE SEQUENCE [LARGE SCALE GENOMIC DNA]</scope>
    <source>
        <strain evidence="14 15">LS</strain>
        <tissue evidence="14">Full body</tissue>
    </source>
</reference>
<evidence type="ECO:0000256" key="11">
    <source>
        <dbReference type="ARBA" id="ARBA00023303"/>
    </source>
</evidence>
<comment type="subcellular location">
    <subcellularLocation>
        <location evidence="1">Membrane</location>
        <topology evidence="1">Multi-pass membrane protein</topology>
    </subcellularLocation>
</comment>
<gene>
    <name evidence="14" type="ORF">FF38_04093</name>
</gene>
<dbReference type="PRINTS" id="PR01078">
    <property type="entry name" value="AMINACHANNEL"/>
</dbReference>